<evidence type="ECO:0000313" key="10">
    <source>
        <dbReference type="EMBL" id="MBY9073904.1"/>
    </source>
</evidence>
<dbReference type="SUPFAM" id="SSF55781">
    <property type="entry name" value="GAF domain-like"/>
    <property type="match status" value="1"/>
</dbReference>
<accession>A0ABS7RFV1</accession>
<feature type="coiled-coil region" evidence="8">
    <location>
        <begin position="6"/>
        <end position="33"/>
    </location>
</feature>
<dbReference type="PANTHER" id="PTHR43711">
    <property type="entry name" value="TWO-COMPONENT HISTIDINE KINASE"/>
    <property type="match status" value="1"/>
</dbReference>
<gene>
    <name evidence="10" type="ORF">K1X13_03620</name>
</gene>
<dbReference type="GO" id="GO:0016301">
    <property type="term" value="F:kinase activity"/>
    <property type="evidence" value="ECO:0007669"/>
    <property type="project" value="UniProtKB-KW"/>
</dbReference>
<dbReference type="InterPro" id="IPR003594">
    <property type="entry name" value="HATPase_dom"/>
</dbReference>
<evidence type="ECO:0000256" key="8">
    <source>
        <dbReference type="SAM" id="Coils"/>
    </source>
</evidence>
<dbReference type="Gene3D" id="3.30.450.40">
    <property type="match status" value="2"/>
</dbReference>
<comment type="catalytic activity">
    <reaction evidence="1">
        <text>ATP + protein L-histidine = ADP + protein N-phospho-L-histidine.</text>
        <dbReference type="EC" id="2.7.13.3"/>
    </reaction>
</comment>
<keyword evidence="8" id="KW-0175">Coiled coil</keyword>
<comment type="caution">
    <text evidence="10">The sequence shown here is derived from an EMBL/GenBank/DDBJ whole genome shotgun (WGS) entry which is preliminary data.</text>
</comment>
<evidence type="ECO:0000256" key="6">
    <source>
        <dbReference type="ARBA" id="ARBA00022777"/>
    </source>
</evidence>
<comment type="subcellular location">
    <subcellularLocation>
        <location evidence="2">Cell membrane</location>
    </subcellularLocation>
</comment>
<dbReference type="SUPFAM" id="SSF47384">
    <property type="entry name" value="Homodimeric domain of signal transducing histidine kinase"/>
    <property type="match status" value="1"/>
</dbReference>
<keyword evidence="7" id="KW-0902">Two-component regulatory system</keyword>
<protein>
    <recommendedName>
        <fullName evidence="3">histidine kinase</fullName>
        <ecNumber evidence="3">2.7.13.3</ecNumber>
    </recommendedName>
</protein>
<name>A0ABS7RFV1_9ACTN</name>
<keyword evidence="5" id="KW-0808">Transferase</keyword>
<keyword evidence="6 10" id="KW-0418">Kinase</keyword>
<dbReference type="RefSeq" id="WP_221023648.1">
    <property type="nucleotide sequence ID" value="NZ_JAIEZQ010000001.1"/>
</dbReference>
<dbReference type="Pfam" id="PF02518">
    <property type="entry name" value="HATPase_c"/>
    <property type="match status" value="1"/>
</dbReference>
<dbReference type="SMART" id="SM00387">
    <property type="entry name" value="HATPase_c"/>
    <property type="match status" value="1"/>
</dbReference>
<dbReference type="PROSITE" id="PS50109">
    <property type="entry name" value="HIS_KIN"/>
    <property type="match status" value="1"/>
</dbReference>
<evidence type="ECO:0000256" key="3">
    <source>
        <dbReference type="ARBA" id="ARBA00012438"/>
    </source>
</evidence>
<evidence type="ECO:0000256" key="2">
    <source>
        <dbReference type="ARBA" id="ARBA00004236"/>
    </source>
</evidence>
<dbReference type="SMART" id="SM00388">
    <property type="entry name" value="HisKA"/>
    <property type="match status" value="1"/>
</dbReference>
<keyword evidence="4" id="KW-0597">Phosphoprotein</keyword>
<dbReference type="PRINTS" id="PR00344">
    <property type="entry name" value="BCTRLSENSOR"/>
</dbReference>
<dbReference type="InterPro" id="IPR036097">
    <property type="entry name" value="HisK_dim/P_sf"/>
</dbReference>
<dbReference type="InterPro" id="IPR003661">
    <property type="entry name" value="HisK_dim/P_dom"/>
</dbReference>
<dbReference type="Pfam" id="PF01590">
    <property type="entry name" value="GAF"/>
    <property type="match status" value="1"/>
</dbReference>
<dbReference type="CDD" id="cd00082">
    <property type="entry name" value="HisKA"/>
    <property type="match status" value="1"/>
</dbReference>
<dbReference type="InterPro" id="IPR050736">
    <property type="entry name" value="Sensor_HK_Regulatory"/>
</dbReference>
<evidence type="ECO:0000256" key="7">
    <source>
        <dbReference type="ARBA" id="ARBA00023012"/>
    </source>
</evidence>
<dbReference type="EC" id="2.7.13.3" evidence="3"/>
<evidence type="ECO:0000256" key="5">
    <source>
        <dbReference type="ARBA" id="ARBA00022679"/>
    </source>
</evidence>
<evidence type="ECO:0000256" key="4">
    <source>
        <dbReference type="ARBA" id="ARBA00022553"/>
    </source>
</evidence>
<dbReference type="InterPro" id="IPR003018">
    <property type="entry name" value="GAF"/>
</dbReference>
<proteinExistence type="predicted"/>
<organism evidence="10 11">
    <name type="scientific">Nocardioides jiangsuensis</name>
    <dbReference type="NCBI Taxonomy" id="2866161"/>
    <lineage>
        <taxon>Bacteria</taxon>
        <taxon>Bacillati</taxon>
        <taxon>Actinomycetota</taxon>
        <taxon>Actinomycetes</taxon>
        <taxon>Propionibacteriales</taxon>
        <taxon>Nocardioidaceae</taxon>
        <taxon>Nocardioides</taxon>
    </lineage>
</organism>
<sequence>MQQASAADLTARVALLERRLERERSARRTAEEIGERATSELFEAVQNLQRAQAEIQGRADQARTVTELAREVRRELDLDGLLQRAARGLGEALGADSCTVRLTAGDRATALARWARPGSGCDGSAGTPLGDPAAELAGGSPAGRWASTRAATPVLVGEQLVGWLELESSQPRSWTERDVAIAEGLARELGAAVSQARVYADQQATVERLRELDLAKTEFVSTVSHELRTPLTSITGYLEMLLEEALGELTPHQVKALTVIDRNAQRLQLLIGDLLTLSGVDAGAFRLDLAPVHLGTVVADACAAVRPLLERRVLDIAVEVPDDLGVVHGDGTQLERVVSNLLTNAVKFTPDGGRIRVAAADDEHGVSLSVADTGCGIPLDEQDRLFTRFFRSTISQEQEIQGSGLGLAITKAIVDGHGGGVDVESAPAAGTTVTVRLPRHPPAAGVA</sequence>
<reference evidence="10 11" key="1">
    <citation type="submission" date="2021-08" db="EMBL/GenBank/DDBJ databases">
        <title>Nocardioides bacterium WL0053 sp. nov., isolated from the sediment.</title>
        <authorList>
            <person name="Wang L."/>
            <person name="Zhang D."/>
            <person name="Zhang A."/>
        </authorList>
    </citation>
    <scope>NUCLEOTIDE SEQUENCE [LARGE SCALE GENOMIC DNA]</scope>
    <source>
        <strain evidence="10 11">WL0053</strain>
    </source>
</reference>
<dbReference type="CDD" id="cd00075">
    <property type="entry name" value="HATPase"/>
    <property type="match status" value="1"/>
</dbReference>
<dbReference type="PANTHER" id="PTHR43711:SF31">
    <property type="entry name" value="HISTIDINE KINASE"/>
    <property type="match status" value="1"/>
</dbReference>
<feature type="domain" description="Histidine kinase" evidence="9">
    <location>
        <begin position="222"/>
        <end position="441"/>
    </location>
</feature>
<evidence type="ECO:0000313" key="11">
    <source>
        <dbReference type="Proteomes" id="UP000754710"/>
    </source>
</evidence>
<dbReference type="InterPro" id="IPR004358">
    <property type="entry name" value="Sig_transdc_His_kin-like_C"/>
</dbReference>
<dbReference type="InterPro" id="IPR005467">
    <property type="entry name" value="His_kinase_dom"/>
</dbReference>
<dbReference type="Proteomes" id="UP000754710">
    <property type="component" value="Unassembled WGS sequence"/>
</dbReference>
<evidence type="ECO:0000259" key="9">
    <source>
        <dbReference type="PROSITE" id="PS50109"/>
    </source>
</evidence>
<dbReference type="Pfam" id="PF00512">
    <property type="entry name" value="HisKA"/>
    <property type="match status" value="1"/>
</dbReference>
<keyword evidence="11" id="KW-1185">Reference proteome</keyword>
<dbReference type="InterPro" id="IPR029016">
    <property type="entry name" value="GAF-like_dom_sf"/>
</dbReference>
<dbReference type="Gene3D" id="1.10.287.130">
    <property type="match status" value="1"/>
</dbReference>
<dbReference type="InterPro" id="IPR036890">
    <property type="entry name" value="HATPase_C_sf"/>
</dbReference>
<dbReference type="SUPFAM" id="SSF55874">
    <property type="entry name" value="ATPase domain of HSP90 chaperone/DNA topoisomerase II/histidine kinase"/>
    <property type="match status" value="1"/>
</dbReference>
<dbReference type="SMART" id="SM00065">
    <property type="entry name" value="GAF"/>
    <property type="match status" value="1"/>
</dbReference>
<evidence type="ECO:0000256" key="1">
    <source>
        <dbReference type="ARBA" id="ARBA00000085"/>
    </source>
</evidence>
<dbReference type="Gene3D" id="3.30.565.10">
    <property type="entry name" value="Histidine kinase-like ATPase, C-terminal domain"/>
    <property type="match status" value="1"/>
</dbReference>
<dbReference type="EMBL" id="JAIEZQ010000001">
    <property type="protein sequence ID" value="MBY9073904.1"/>
    <property type="molecule type" value="Genomic_DNA"/>
</dbReference>